<organism evidence="3">
    <name type="scientific">Echinostoma caproni</name>
    <dbReference type="NCBI Taxonomy" id="27848"/>
    <lineage>
        <taxon>Eukaryota</taxon>
        <taxon>Metazoa</taxon>
        <taxon>Spiralia</taxon>
        <taxon>Lophotrochozoa</taxon>
        <taxon>Platyhelminthes</taxon>
        <taxon>Trematoda</taxon>
        <taxon>Digenea</taxon>
        <taxon>Plagiorchiida</taxon>
        <taxon>Echinostomata</taxon>
        <taxon>Echinostomatoidea</taxon>
        <taxon>Echinostomatidae</taxon>
        <taxon>Echinostoma</taxon>
    </lineage>
</organism>
<reference evidence="3" key="1">
    <citation type="submission" date="2016-06" db="UniProtKB">
        <authorList>
            <consortium name="WormBaseParasite"/>
        </authorList>
    </citation>
    <scope>IDENTIFICATION</scope>
</reference>
<dbReference type="WBParaSite" id="ECPE_0000116301-mRNA-1">
    <property type="protein sequence ID" value="ECPE_0000116301-mRNA-1"/>
    <property type="gene ID" value="ECPE_0000116301"/>
</dbReference>
<dbReference type="OrthoDB" id="6247559at2759"/>
<gene>
    <name evidence="1" type="ORF">ECPE_LOCUS1163</name>
</gene>
<dbReference type="Proteomes" id="UP000272942">
    <property type="component" value="Unassembled WGS sequence"/>
</dbReference>
<keyword evidence="2" id="KW-1185">Reference proteome</keyword>
<evidence type="ECO:0000313" key="2">
    <source>
        <dbReference type="Proteomes" id="UP000272942"/>
    </source>
</evidence>
<protein>
    <submittedName>
        <fullName evidence="1 3">Uncharacterized protein</fullName>
    </submittedName>
</protein>
<reference evidence="1 2" key="2">
    <citation type="submission" date="2018-11" db="EMBL/GenBank/DDBJ databases">
        <authorList>
            <consortium name="Pathogen Informatics"/>
        </authorList>
    </citation>
    <scope>NUCLEOTIDE SEQUENCE [LARGE SCALE GENOMIC DNA]</scope>
    <source>
        <strain evidence="1 2">Egypt</strain>
    </source>
</reference>
<proteinExistence type="predicted"/>
<accession>A0A183A2H8</accession>
<name>A0A183A2H8_9TREM</name>
<dbReference type="AlphaFoldDB" id="A0A183A2H8"/>
<evidence type="ECO:0000313" key="1">
    <source>
        <dbReference type="EMBL" id="VDP34055.1"/>
    </source>
</evidence>
<dbReference type="EMBL" id="UZAN01005791">
    <property type="protein sequence ID" value="VDP34055.1"/>
    <property type="molecule type" value="Genomic_DNA"/>
</dbReference>
<evidence type="ECO:0000313" key="3">
    <source>
        <dbReference type="WBParaSite" id="ECPE_0000116301-mRNA-1"/>
    </source>
</evidence>
<sequence>MKVPWPASFEDGDLRMFLEEFEDVAELAGIRTDRGKLTALRALLKGRARAVLDAERRGPEKMEWAAAKDALIAGFDTPTDRQEALRRFKTAQLGVGVDPLSHAVTLRGLLDRALPTLDENTRSELLLDRFTESLPEDIREKAKLINVARTMGVMTLAEVARQFIDQEIAAVRLQEIH</sequence>